<feature type="region of interest" description="Disordered" evidence="1">
    <location>
        <begin position="1"/>
        <end position="24"/>
    </location>
</feature>
<dbReference type="Proteomes" id="UP000257109">
    <property type="component" value="Unassembled WGS sequence"/>
</dbReference>
<accession>A0A371FWU3</accession>
<reference evidence="2" key="1">
    <citation type="submission" date="2018-05" db="EMBL/GenBank/DDBJ databases">
        <title>Draft genome of Mucuna pruriens seed.</title>
        <authorList>
            <person name="Nnadi N.E."/>
            <person name="Vos R."/>
            <person name="Hasami M.H."/>
            <person name="Devisetty U.K."/>
            <person name="Aguiy J.C."/>
        </authorList>
    </citation>
    <scope>NUCLEOTIDE SEQUENCE [LARGE SCALE GENOMIC DNA]</scope>
    <source>
        <strain evidence="2">JCA_2017</strain>
    </source>
</reference>
<dbReference type="AlphaFoldDB" id="A0A371FWU3"/>
<feature type="non-terminal residue" evidence="2">
    <location>
        <position position="1"/>
    </location>
</feature>
<evidence type="ECO:0000313" key="3">
    <source>
        <dbReference type="Proteomes" id="UP000257109"/>
    </source>
</evidence>
<proteinExistence type="predicted"/>
<evidence type="ECO:0000313" key="2">
    <source>
        <dbReference type="EMBL" id="RDX82738.1"/>
    </source>
</evidence>
<organism evidence="2 3">
    <name type="scientific">Mucuna pruriens</name>
    <name type="common">Velvet bean</name>
    <name type="synonym">Dolichos pruriens</name>
    <dbReference type="NCBI Taxonomy" id="157652"/>
    <lineage>
        <taxon>Eukaryota</taxon>
        <taxon>Viridiplantae</taxon>
        <taxon>Streptophyta</taxon>
        <taxon>Embryophyta</taxon>
        <taxon>Tracheophyta</taxon>
        <taxon>Spermatophyta</taxon>
        <taxon>Magnoliopsida</taxon>
        <taxon>eudicotyledons</taxon>
        <taxon>Gunneridae</taxon>
        <taxon>Pentapetalae</taxon>
        <taxon>rosids</taxon>
        <taxon>fabids</taxon>
        <taxon>Fabales</taxon>
        <taxon>Fabaceae</taxon>
        <taxon>Papilionoideae</taxon>
        <taxon>50 kb inversion clade</taxon>
        <taxon>NPAAA clade</taxon>
        <taxon>indigoferoid/millettioid clade</taxon>
        <taxon>Phaseoleae</taxon>
        <taxon>Mucuna</taxon>
    </lineage>
</organism>
<comment type="caution">
    <text evidence="2">The sequence shown here is derived from an EMBL/GenBank/DDBJ whole genome shotgun (WGS) entry which is preliminary data.</text>
</comment>
<keyword evidence="3" id="KW-1185">Reference proteome</keyword>
<sequence length="59" mass="6464">MLSERIRASKRNFKTMESSSDTPQPVLLNSSLSLPKNISKICSRGCSDLGSIHSLIKSL</sequence>
<dbReference type="EMBL" id="QJKJ01007567">
    <property type="protein sequence ID" value="RDX82738.1"/>
    <property type="molecule type" value="Genomic_DNA"/>
</dbReference>
<feature type="compositionally biased region" description="Polar residues" evidence="1">
    <location>
        <begin position="15"/>
        <end position="24"/>
    </location>
</feature>
<evidence type="ECO:0000256" key="1">
    <source>
        <dbReference type="SAM" id="MobiDB-lite"/>
    </source>
</evidence>
<gene>
    <name evidence="2" type="ORF">CR513_36439</name>
</gene>
<protein>
    <submittedName>
        <fullName evidence="2">Uncharacterized protein</fullName>
    </submittedName>
</protein>
<name>A0A371FWU3_MUCPR</name>